<proteinExistence type="inferred from homology"/>
<dbReference type="OrthoDB" id="9807157at2"/>
<name>A0A7R6P7Z0_9GAMM</name>
<dbReference type="RefSeq" id="WP_019620704.1">
    <property type="nucleotide sequence ID" value="NZ_AP014545.1"/>
</dbReference>
<dbReference type="EMBL" id="AP014545">
    <property type="protein sequence ID" value="BBB25117.1"/>
    <property type="molecule type" value="Genomic_DNA"/>
</dbReference>
<dbReference type="InterPro" id="IPR015421">
    <property type="entry name" value="PyrdxlP-dep_Trfase_major"/>
</dbReference>
<evidence type="ECO:0000313" key="7">
    <source>
        <dbReference type="Proteomes" id="UP000595663"/>
    </source>
</evidence>
<dbReference type="GO" id="GO:0030170">
    <property type="term" value="F:pyridoxal phosphate binding"/>
    <property type="evidence" value="ECO:0007669"/>
    <property type="project" value="InterPro"/>
</dbReference>
<dbReference type="PANTHER" id="PTHR13693">
    <property type="entry name" value="CLASS II AMINOTRANSFERASE/8-AMINO-7-OXONONANOATE SYNTHASE"/>
    <property type="match status" value="1"/>
</dbReference>
<evidence type="ECO:0000256" key="4">
    <source>
        <dbReference type="RuleBase" id="RU003693"/>
    </source>
</evidence>
<sequence>MSAKKLTTDLKQKLIQQSLRRKYEKVDREADEPLKPLRQSNIPKKFYRFDQHPGYRQMQIIDQGASMLDLESPFFRVHDDIAGATTNIDGREMINFASYNYLGLSGHEKVNQAAIEAIQRYGTSVSASRIMAGERPIHAQLESAIATSYGVDDAVVYVSGHATNVSTIGYLFSDKDLIIHDEYAHNSTIVGAQLSGAKRLSFSHNDMPALEQLLEQHRHLFERVVIIVEGLYGMDGDYPDLPRLIELKKQFHCFLMVDEAHSFGVLGKTGKGLKEIYGIPGPEVDIWMGTLSKSLSGCGGFIAGESALIDNLRYLSPGFLYSAGLPAPTAAAAIASLEIMATEPERITQLHNISTYFLAQAQLAGLNTGVSKGIAIIPVIIGSSVKTTRIAAKLFREGINVQSIVYPGVPENSARLRFFISCDHTKKQVDTTIDILKQLL</sequence>
<keyword evidence="3 4" id="KW-0663">Pyridoxal phosphate</keyword>
<dbReference type="Gene3D" id="3.90.1150.10">
    <property type="entry name" value="Aspartate Aminotransferase, domain 1"/>
    <property type="match status" value="1"/>
</dbReference>
<reference evidence="6 7" key="1">
    <citation type="journal article" date="2008" name="Int. J. Syst. Evol. Microbiol.">
        <title>Amphritea japonica sp. nov. and Amphritea balenae sp. nov., isolated from the sediment adjacent to sperm whale carcasses off Kagoshima, Japan.</title>
        <authorList>
            <person name="Miyazaki M."/>
            <person name="Nogi Y."/>
            <person name="Fujiwara Y."/>
            <person name="Kawato M."/>
            <person name="Nagahama T."/>
            <person name="Kubokawa K."/>
            <person name="Horikoshi K."/>
        </authorList>
    </citation>
    <scope>NUCLEOTIDE SEQUENCE [LARGE SCALE GENOMIC DNA]</scope>
    <source>
        <strain evidence="6 7">ATCC BAA-1530</strain>
    </source>
</reference>
<dbReference type="SUPFAM" id="SSF53383">
    <property type="entry name" value="PLP-dependent transferases"/>
    <property type="match status" value="1"/>
</dbReference>
<organism evidence="6 7">
    <name type="scientific">Amphritea japonica ATCC BAA-1530</name>
    <dbReference type="NCBI Taxonomy" id="1278309"/>
    <lineage>
        <taxon>Bacteria</taxon>
        <taxon>Pseudomonadati</taxon>
        <taxon>Pseudomonadota</taxon>
        <taxon>Gammaproteobacteria</taxon>
        <taxon>Oceanospirillales</taxon>
        <taxon>Oceanospirillaceae</taxon>
        <taxon>Amphritea</taxon>
    </lineage>
</organism>
<dbReference type="PANTHER" id="PTHR13693:SF3">
    <property type="entry name" value="LD36009P"/>
    <property type="match status" value="1"/>
</dbReference>
<evidence type="ECO:0000256" key="2">
    <source>
        <dbReference type="ARBA" id="ARBA00022679"/>
    </source>
</evidence>
<evidence type="ECO:0000259" key="5">
    <source>
        <dbReference type="Pfam" id="PF00155"/>
    </source>
</evidence>
<dbReference type="Gene3D" id="3.40.640.10">
    <property type="entry name" value="Type I PLP-dependent aspartate aminotransferase-like (Major domain)"/>
    <property type="match status" value="1"/>
</dbReference>
<keyword evidence="2 6" id="KW-0808">Transferase</keyword>
<dbReference type="GO" id="GO:0008710">
    <property type="term" value="F:8-amino-7-oxononanoate synthase activity"/>
    <property type="evidence" value="ECO:0007669"/>
    <property type="project" value="UniProtKB-EC"/>
</dbReference>
<dbReference type="EC" id="2.3.1.47" evidence="6"/>
<dbReference type="PROSITE" id="PS00599">
    <property type="entry name" value="AA_TRANSFER_CLASS_2"/>
    <property type="match status" value="1"/>
</dbReference>
<gene>
    <name evidence="6" type="ORF">AMJAP_0518</name>
</gene>
<comment type="similarity">
    <text evidence="4">Belongs to the class-II pyridoxal-phosphate-dependent aminotransferase family.</text>
</comment>
<dbReference type="InterPro" id="IPR015424">
    <property type="entry name" value="PyrdxlP-dep_Trfase"/>
</dbReference>
<dbReference type="InterPro" id="IPR004839">
    <property type="entry name" value="Aminotransferase_I/II_large"/>
</dbReference>
<evidence type="ECO:0000313" key="6">
    <source>
        <dbReference type="EMBL" id="BBB25117.1"/>
    </source>
</evidence>
<dbReference type="InterPro" id="IPR001917">
    <property type="entry name" value="Aminotrans_II_pyridoxalP_BS"/>
</dbReference>
<dbReference type="Proteomes" id="UP000595663">
    <property type="component" value="Chromosome"/>
</dbReference>
<comment type="cofactor">
    <cofactor evidence="1 4">
        <name>pyridoxal 5'-phosphate</name>
        <dbReference type="ChEBI" id="CHEBI:597326"/>
    </cofactor>
</comment>
<evidence type="ECO:0000256" key="1">
    <source>
        <dbReference type="ARBA" id="ARBA00001933"/>
    </source>
</evidence>
<keyword evidence="6" id="KW-0012">Acyltransferase</keyword>
<accession>A0A7R6P7Z0</accession>
<dbReference type="KEGG" id="ajp:AMJAP_0518"/>
<keyword evidence="7" id="KW-1185">Reference proteome</keyword>
<protein>
    <submittedName>
        <fullName evidence="6">8-amino-7-oxononanoate synthase</fullName>
        <ecNumber evidence="6">2.3.1.47</ecNumber>
    </submittedName>
</protein>
<dbReference type="Pfam" id="PF00155">
    <property type="entry name" value="Aminotran_1_2"/>
    <property type="match status" value="1"/>
</dbReference>
<dbReference type="CDD" id="cd06454">
    <property type="entry name" value="KBL_like"/>
    <property type="match status" value="1"/>
</dbReference>
<dbReference type="InterPro" id="IPR050087">
    <property type="entry name" value="AON_synthase_class-II"/>
</dbReference>
<dbReference type="InterPro" id="IPR015422">
    <property type="entry name" value="PyrdxlP-dep_Trfase_small"/>
</dbReference>
<feature type="domain" description="Aminotransferase class I/classII large" evidence="5">
    <location>
        <begin position="92"/>
        <end position="434"/>
    </location>
</feature>
<dbReference type="AlphaFoldDB" id="A0A7R6P7Z0"/>
<evidence type="ECO:0000256" key="3">
    <source>
        <dbReference type="ARBA" id="ARBA00022898"/>
    </source>
</evidence>